<dbReference type="OrthoDB" id="10266at10239"/>
<proteinExistence type="predicted"/>
<feature type="compositionally biased region" description="Basic and acidic residues" evidence="2">
    <location>
        <begin position="14"/>
        <end position="23"/>
    </location>
</feature>
<evidence type="ECO:0000256" key="2">
    <source>
        <dbReference type="SAM" id="MobiDB-lite"/>
    </source>
</evidence>
<dbReference type="KEGG" id="vg:23104194"/>
<dbReference type="Proteomes" id="UP000124452">
    <property type="component" value="Segment"/>
</dbReference>
<feature type="compositionally biased region" description="Basic and acidic residues" evidence="2">
    <location>
        <begin position="223"/>
        <end position="247"/>
    </location>
</feature>
<feature type="compositionally biased region" description="Low complexity" evidence="2">
    <location>
        <begin position="141"/>
        <end position="150"/>
    </location>
</feature>
<reference evidence="3 4" key="1">
    <citation type="journal article" date="2015" name="Genome Announc.">
        <title>Genome sequences of equid herpesviruses 2 and 5.</title>
        <authorList>
            <person name="Wilkie G.S."/>
            <person name="Kerr K."/>
            <person name="Stewart J.P."/>
            <person name="Studdert M.J."/>
            <person name="Davison A.J."/>
        </authorList>
    </citation>
    <scope>NUCLEOTIDE SEQUENCE [LARGE SCALE GENOMIC DNA]</scope>
    <source>
        <strain evidence="3">2-141/67</strain>
    </source>
</reference>
<evidence type="ECO:0000256" key="1">
    <source>
        <dbReference type="ARBA" id="ARBA00022518"/>
    </source>
</evidence>
<keyword evidence="4" id="KW-1185">Reference proteome</keyword>
<feature type="compositionally biased region" description="Low complexity" evidence="2">
    <location>
        <begin position="166"/>
        <end position="176"/>
    </location>
</feature>
<gene>
    <name evidence="3" type="primary">ORF57</name>
</gene>
<feature type="compositionally biased region" description="Gly residues" evidence="2">
    <location>
        <begin position="265"/>
        <end position="275"/>
    </location>
</feature>
<feature type="compositionally biased region" description="Low complexity" evidence="2">
    <location>
        <begin position="276"/>
        <end position="292"/>
    </location>
</feature>
<dbReference type="EMBL" id="KM924295">
    <property type="protein sequence ID" value="AIU39582.1"/>
    <property type="molecule type" value="Genomic_DNA"/>
</dbReference>
<feature type="region of interest" description="Disordered" evidence="2">
    <location>
        <begin position="1"/>
        <end position="183"/>
    </location>
</feature>
<dbReference type="GeneID" id="23104194"/>
<feature type="compositionally biased region" description="Pro residues" evidence="2">
    <location>
        <begin position="293"/>
        <end position="314"/>
    </location>
</feature>
<accession>A0A0B4Q5K5</accession>
<feature type="region of interest" description="Disordered" evidence="2">
    <location>
        <begin position="197"/>
        <end position="334"/>
    </location>
</feature>
<evidence type="ECO:0000313" key="3">
    <source>
        <dbReference type="EMBL" id="AIU39582.1"/>
    </source>
</evidence>
<name>A0A0B4Q5K5_9GAMA</name>
<feature type="compositionally biased region" description="Gly residues" evidence="2">
    <location>
        <begin position="130"/>
        <end position="140"/>
    </location>
</feature>
<protein>
    <submittedName>
        <fullName evidence="3">Multifunctional expression regulator</fullName>
    </submittedName>
</protein>
<dbReference type="Pfam" id="PF05459">
    <property type="entry name" value="Herpes_UL69"/>
    <property type="match status" value="1"/>
</dbReference>
<dbReference type="GO" id="GO:0006355">
    <property type="term" value="P:regulation of DNA-templated transcription"/>
    <property type="evidence" value="ECO:0007669"/>
    <property type="project" value="InterPro"/>
</dbReference>
<dbReference type="RefSeq" id="YP_009118447.1">
    <property type="nucleotide sequence ID" value="NC_026421.1"/>
</dbReference>
<keyword evidence="1" id="KW-0244">Early protein</keyword>
<feature type="compositionally biased region" description="Low complexity" evidence="2">
    <location>
        <begin position="76"/>
        <end position="96"/>
    </location>
</feature>
<dbReference type="InterPro" id="IPR008648">
    <property type="entry name" value="ICP27-like"/>
</dbReference>
<evidence type="ECO:0000313" key="4">
    <source>
        <dbReference type="Proteomes" id="UP000124452"/>
    </source>
</evidence>
<organism evidence="3 4">
    <name type="scientific">Equid gammaherpesvirus 5</name>
    <dbReference type="NCBI Taxonomy" id="10371"/>
    <lineage>
        <taxon>Viruses</taxon>
        <taxon>Duplodnaviria</taxon>
        <taxon>Heunggongvirae</taxon>
        <taxon>Peploviricota</taxon>
        <taxon>Herviviricetes</taxon>
        <taxon>Herpesvirales</taxon>
        <taxon>Orthoherpesviridae</taxon>
        <taxon>Gammaherpesvirinae</taxon>
        <taxon>Percavirus</taxon>
        <taxon>Percavirus equidgamma5</taxon>
    </lineage>
</organism>
<sequence>MAQKMLEDEAMLEDILRGCHDSDLDFSDSDEEEESGSESSSSESDMEVEEEPPCEQGEGSAEQQQPQQPPQPQPSQPQQQQSQPQQYQQQQQRQQQPPQPQPQAAKINERRAAVWGDSRPSPDDARPGPSGQGCGGGGGRQPQQPQQLLRPRMKSQVTIQGPTDRQAAPQQPQQAPQPIPVIGGGCAAFQVQAPPAAAVPGWRHEQAGPSCSLAYQHASPLNRDGRDDERRGRDKKRRDDRDRDTKPKGRNWYRPYSKSASRQGGNCGGGGGRNSGPGQQQQGRRGNRRQQPQPHPYPQAPQPLLQPQPVPPQPQQQGMLRPDFMPHPSQCPPFPREPMHTLRAKPEPGNAVALSNLVKSLQKISVPQHMLRRRDCSPPCIFTNIPQATPGLVVPATPKTEEMKPEKFTDSMVQKMVDRGMSPQDCLNKLISYRKLDQKFEAIKTFTSRTVNFVQWLDQRKETITNSGLMTLVMFLEELCAWAKLNLQHGCNLEERDLILHTSETVCSQLMFKLKPIISCVEPNKAYASMAKQMSYLLSASGRIQDAGMLLREIKVGTPLTTLMGFATCIPVMVTCKTRNPPLYEYCKSFLEMYQPGILCALCNIMTAKLNTTCTEDECYGNVRATIGFTVNTKGLLFAPGV</sequence>
<feature type="compositionally biased region" description="Acidic residues" evidence="2">
    <location>
        <begin position="44"/>
        <end position="53"/>
    </location>
</feature>
<feature type="compositionally biased region" description="Acidic residues" evidence="2">
    <location>
        <begin position="24"/>
        <end position="36"/>
    </location>
</feature>